<feature type="domain" description="Peptidase S1" evidence="1">
    <location>
        <begin position="128"/>
        <end position="328"/>
    </location>
</feature>
<dbReference type="InterPro" id="IPR043504">
    <property type="entry name" value="Peptidase_S1_PA_chymotrypsin"/>
</dbReference>
<protein>
    <recommendedName>
        <fullName evidence="1">Peptidase S1 domain-containing protein</fullName>
    </recommendedName>
</protein>
<organism evidence="2">
    <name type="scientific">Graphocephala atropunctata</name>
    <dbReference type="NCBI Taxonomy" id="36148"/>
    <lineage>
        <taxon>Eukaryota</taxon>
        <taxon>Metazoa</taxon>
        <taxon>Ecdysozoa</taxon>
        <taxon>Arthropoda</taxon>
        <taxon>Hexapoda</taxon>
        <taxon>Insecta</taxon>
        <taxon>Pterygota</taxon>
        <taxon>Neoptera</taxon>
        <taxon>Paraneoptera</taxon>
        <taxon>Hemiptera</taxon>
        <taxon>Auchenorrhyncha</taxon>
        <taxon>Membracoidea</taxon>
        <taxon>Cicadellidae</taxon>
        <taxon>Cicadellinae</taxon>
        <taxon>Cicadellini</taxon>
        <taxon>Graphocephala</taxon>
    </lineage>
</organism>
<dbReference type="GO" id="GO:0004252">
    <property type="term" value="F:serine-type endopeptidase activity"/>
    <property type="evidence" value="ECO:0007669"/>
    <property type="project" value="InterPro"/>
</dbReference>
<dbReference type="SUPFAM" id="SSF50494">
    <property type="entry name" value="Trypsin-like serine proteases"/>
    <property type="match status" value="1"/>
</dbReference>
<evidence type="ECO:0000313" key="2">
    <source>
        <dbReference type="EMBL" id="JAT19130.1"/>
    </source>
</evidence>
<proteinExistence type="predicted"/>
<sequence length="435" mass="50104">DKREKSEVLKSNRVCGLLPVGKEDEYTLYTPYMCVDPVSCVNKFNLSTPLRFPYGDNFCRRDGVYNEADNTLCCHMSTLFQNKEPGETWAYKDMPYTQKFAAGFKASFMCEQYNRYVCDGREDRCLLRVLDRDLALPGEFPHQVLVGVTSTRIQFFHCAGSLVSKNFVLTALDCNTYDGLKATIALLGEYLLYSYNEGFTQERITYIDSHFTNERLHFLLLLHLWRSVVFNSFLRPACLDWTAVYRSPVTHAANLFDFGVGWLTGYAHGSANGNLNNTLLRHSFRYSETKGLRECLSSLPFNRGNLHFNLLQSRLHICVSNGRPYSPTDGKGLESQIGQGYFNMGAPFSILKSYCQWNVFGISIQDPKRSSMAPIPIETVQGYEQFQSLEDTIWDTDYFDMIEFNMTMPDCADSDGYNFKDMNFLRREYSKFYNY</sequence>
<dbReference type="InterPro" id="IPR009003">
    <property type="entry name" value="Peptidase_S1_PA"/>
</dbReference>
<dbReference type="InterPro" id="IPR001254">
    <property type="entry name" value="Trypsin_dom"/>
</dbReference>
<dbReference type="PANTHER" id="PTHR24260:SF147">
    <property type="entry name" value="EG:BACR7A4.3 PROTEIN-RELATED"/>
    <property type="match status" value="1"/>
</dbReference>
<gene>
    <name evidence="2" type="ORF">g.16858</name>
</gene>
<evidence type="ECO:0000259" key="1">
    <source>
        <dbReference type="SMART" id="SM00020"/>
    </source>
</evidence>
<dbReference type="EMBL" id="GEBQ01020847">
    <property type="protein sequence ID" value="JAT19130.1"/>
    <property type="molecule type" value="Transcribed_RNA"/>
</dbReference>
<feature type="non-terminal residue" evidence="2">
    <location>
        <position position="1"/>
    </location>
</feature>
<reference evidence="2" key="1">
    <citation type="submission" date="2015-11" db="EMBL/GenBank/DDBJ databases">
        <title>De novo transcriptome assembly of four potential Pierce s Disease insect vectors from Arizona vineyards.</title>
        <authorList>
            <person name="Tassone E.E."/>
        </authorList>
    </citation>
    <scope>NUCLEOTIDE SEQUENCE</scope>
</reference>
<name>A0A1B6L643_9HEMI</name>
<dbReference type="SMART" id="SM00020">
    <property type="entry name" value="Tryp_SPc"/>
    <property type="match status" value="1"/>
</dbReference>
<dbReference type="Gene3D" id="2.40.10.10">
    <property type="entry name" value="Trypsin-like serine proteases"/>
    <property type="match status" value="2"/>
</dbReference>
<accession>A0A1B6L643</accession>
<dbReference type="Pfam" id="PF00089">
    <property type="entry name" value="Trypsin"/>
    <property type="match status" value="1"/>
</dbReference>
<dbReference type="PANTHER" id="PTHR24260">
    <property type="match status" value="1"/>
</dbReference>
<dbReference type="AlphaFoldDB" id="A0A1B6L643"/>
<dbReference type="GO" id="GO:0006508">
    <property type="term" value="P:proteolysis"/>
    <property type="evidence" value="ECO:0007669"/>
    <property type="project" value="InterPro"/>
</dbReference>
<dbReference type="InterPro" id="IPR051333">
    <property type="entry name" value="CLIP_Serine_Protease"/>
</dbReference>